<dbReference type="InParanoid" id="A0A1Y2ATS2"/>
<dbReference type="Gene3D" id="3.30.1370.110">
    <property type="match status" value="1"/>
</dbReference>
<dbReference type="STRING" id="71784.A0A1Y2ATS2"/>
<dbReference type="Proteomes" id="UP000193986">
    <property type="component" value="Unassembled WGS sequence"/>
</dbReference>
<comment type="caution">
    <text evidence="3">The sequence shown here is derived from an EMBL/GenBank/DDBJ whole genome shotgun (WGS) entry which is preliminary data.</text>
</comment>
<feature type="compositionally biased region" description="Basic and acidic residues" evidence="1">
    <location>
        <begin position="664"/>
        <end position="679"/>
    </location>
</feature>
<reference evidence="3 4" key="1">
    <citation type="submission" date="2016-07" db="EMBL/GenBank/DDBJ databases">
        <title>Pervasive Adenine N6-methylation of Active Genes in Fungi.</title>
        <authorList>
            <consortium name="DOE Joint Genome Institute"/>
            <person name="Mondo S.J."/>
            <person name="Dannebaum R.O."/>
            <person name="Kuo R.C."/>
            <person name="Labutti K."/>
            <person name="Haridas S."/>
            <person name="Kuo A."/>
            <person name="Salamov A."/>
            <person name="Ahrendt S.R."/>
            <person name="Lipzen A."/>
            <person name="Sullivan W."/>
            <person name="Andreopoulos W.B."/>
            <person name="Clum A."/>
            <person name="Lindquist E."/>
            <person name="Daum C."/>
            <person name="Ramamoorthy G.K."/>
            <person name="Gryganskyi A."/>
            <person name="Culley D."/>
            <person name="Magnuson J.K."/>
            <person name="James T.Y."/>
            <person name="O'Malley M.A."/>
            <person name="Stajich J.E."/>
            <person name="Spatafora J.W."/>
            <person name="Visel A."/>
            <person name="Grigoriev I.V."/>
        </authorList>
    </citation>
    <scope>NUCLEOTIDE SEQUENCE [LARGE SCALE GENOMIC DNA]</scope>
    <source>
        <strain evidence="3 4">68-887.2</strain>
    </source>
</reference>
<dbReference type="PANTHER" id="PTHR46535">
    <property type="entry name" value="NEDD4-BINDING PROTEIN 2"/>
    <property type="match status" value="1"/>
</dbReference>
<dbReference type="GO" id="GO:0005634">
    <property type="term" value="C:nucleus"/>
    <property type="evidence" value="ECO:0007669"/>
    <property type="project" value="TreeGrafter"/>
</dbReference>
<gene>
    <name evidence="3" type="ORF">BCR39DRAFT_600061</name>
</gene>
<dbReference type="SUPFAM" id="SSF160443">
    <property type="entry name" value="SMR domain-like"/>
    <property type="match status" value="1"/>
</dbReference>
<evidence type="ECO:0000313" key="3">
    <source>
        <dbReference type="EMBL" id="ORY25627.1"/>
    </source>
</evidence>
<keyword evidence="4" id="KW-1185">Reference proteome</keyword>
<dbReference type="OrthoDB" id="4080456at2759"/>
<feature type="compositionally biased region" description="Low complexity" evidence="1">
    <location>
        <begin position="433"/>
        <end position="446"/>
    </location>
</feature>
<dbReference type="PANTHER" id="PTHR46535:SF1">
    <property type="entry name" value="NEDD4-BINDING PROTEIN 2"/>
    <property type="match status" value="1"/>
</dbReference>
<feature type="region of interest" description="Disordered" evidence="1">
    <location>
        <begin position="425"/>
        <end position="505"/>
    </location>
</feature>
<feature type="region of interest" description="Disordered" evidence="1">
    <location>
        <begin position="225"/>
        <end position="286"/>
    </location>
</feature>
<dbReference type="InterPro" id="IPR002625">
    <property type="entry name" value="Smr_dom"/>
</dbReference>
<dbReference type="InterPro" id="IPR036063">
    <property type="entry name" value="Smr_dom_sf"/>
</dbReference>
<dbReference type="InterPro" id="IPR052772">
    <property type="entry name" value="Endo/PolyKinase_Domain-Protein"/>
</dbReference>
<accession>A0A1Y2ATS2</accession>
<dbReference type="GO" id="GO:0004519">
    <property type="term" value="F:endonuclease activity"/>
    <property type="evidence" value="ECO:0007669"/>
    <property type="project" value="TreeGrafter"/>
</dbReference>
<feature type="domain" description="Smr" evidence="2">
    <location>
        <begin position="639"/>
        <end position="735"/>
    </location>
</feature>
<feature type="region of interest" description="Disordered" evidence="1">
    <location>
        <begin position="112"/>
        <end position="155"/>
    </location>
</feature>
<feature type="compositionally biased region" description="Low complexity" evidence="1">
    <location>
        <begin position="122"/>
        <end position="153"/>
    </location>
</feature>
<name>A0A1Y2ATS2_9TREE</name>
<proteinExistence type="predicted"/>
<evidence type="ECO:0000259" key="2">
    <source>
        <dbReference type="PROSITE" id="PS50828"/>
    </source>
</evidence>
<feature type="compositionally biased region" description="Low complexity" evidence="1">
    <location>
        <begin position="264"/>
        <end position="286"/>
    </location>
</feature>
<feature type="region of interest" description="Disordered" evidence="1">
    <location>
        <begin position="661"/>
        <end position="680"/>
    </location>
</feature>
<dbReference type="PROSITE" id="PS50828">
    <property type="entry name" value="SMR"/>
    <property type="match status" value="1"/>
</dbReference>
<sequence>MGKPESNSKTKRLDFSLLADEENAEDGIDPSSLAAVLSADYPLIDNALIIALLSDYPPETIHRHVDEIRDQLGILEATIVPDSYDVQINESEVESTTDGDLEAKLDGLNIGSNGSGFVTPPSNGATSSSAKVSSKAEGSGSGSSDTKSTGLTSLHEDDGVEDELNLLTSLFPNTSTTTLKEALSSQCSVPAAIDYLLSLELIRDAEESGQWPDALLSEDETTGHSPLAVYSDKMPSISAPVSRSSSRRRKKDKHIVPVVDTLQRRAVSRPSSRTSSPSRAPLSRPTDNSWHTIASLAAYLSELIPSQPQSYFLAYFHAPDHHSAYAAARASLASLPQAASELEEGAEGVLNEIYAGYMLDQGMTEREKEAIEYDLKLCMNAARGDVVSVMDLMDLLDEISLWPGDEDAFARYDLASSIYHPAPQNRIPNGMAGSATPSSSTAGVPSKYANPDRLLARPKSKQPPPSTERIIPGSQPSTNHLIQTAHDDFGVPSSPVPSSPKPLAGKQIHSQNWRTVSHARQHLPRTLHPHASNIPAYSRGHLPNNPHPGSLFNSSSAVGPSIDDCLSRAAAERAKRELAIREAGRHFRGGSGGKAVSGAVAGHYAAQAREAMAKAREWELKAARMVVQGQMDRSGGTTVDLHHLTINEAVTISREAAQRWWKTQSDKHQGSNHQSRDKPLTVVPSRGLTIVTGVGRHSAGQRGVLGPAVANALEVDGWRIDRGETGRGYLVVKGKRS</sequence>
<evidence type="ECO:0000313" key="4">
    <source>
        <dbReference type="Proteomes" id="UP000193986"/>
    </source>
</evidence>
<protein>
    <recommendedName>
        <fullName evidence="2">Smr domain-containing protein</fullName>
    </recommendedName>
</protein>
<dbReference type="AlphaFoldDB" id="A0A1Y2ATS2"/>
<dbReference type="EMBL" id="MCFC01000055">
    <property type="protein sequence ID" value="ORY25627.1"/>
    <property type="molecule type" value="Genomic_DNA"/>
</dbReference>
<organism evidence="3 4">
    <name type="scientific">Naematelia encephala</name>
    <dbReference type="NCBI Taxonomy" id="71784"/>
    <lineage>
        <taxon>Eukaryota</taxon>
        <taxon>Fungi</taxon>
        <taxon>Dikarya</taxon>
        <taxon>Basidiomycota</taxon>
        <taxon>Agaricomycotina</taxon>
        <taxon>Tremellomycetes</taxon>
        <taxon>Tremellales</taxon>
        <taxon>Naemateliaceae</taxon>
        <taxon>Naematelia</taxon>
    </lineage>
</organism>
<dbReference type="SMART" id="SM00463">
    <property type="entry name" value="SMR"/>
    <property type="match status" value="1"/>
</dbReference>
<evidence type="ECO:0000256" key="1">
    <source>
        <dbReference type="SAM" id="MobiDB-lite"/>
    </source>
</evidence>